<name>A0A5C6B284_9BACT</name>
<gene>
    <name evidence="3" type="ORF">Pla52n_25450</name>
</gene>
<accession>A0A5C6B284</accession>
<comment type="caution">
    <text evidence="3">The sequence shown here is derived from an EMBL/GenBank/DDBJ whole genome shotgun (WGS) entry which is preliminary data.</text>
</comment>
<protein>
    <submittedName>
        <fullName evidence="3">Uncharacterized protein</fullName>
    </submittedName>
</protein>
<evidence type="ECO:0000313" key="3">
    <source>
        <dbReference type="EMBL" id="TWU04504.1"/>
    </source>
</evidence>
<feature type="chain" id="PRO_5022815290" evidence="2">
    <location>
        <begin position="27"/>
        <end position="531"/>
    </location>
</feature>
<evidence type="ECO:0000313" key="4">
    <source>
        <dbReference type="Proteomes" id="UP000320176"/>
    </source>
</evidence>
<evidence type="ECO:0000256" key="2">
    <source>
        <dbReference type="SAM" id="SignalP"/>
    </source>
</evidence>
<dbReference type="AlphaFoldDB" id="A0A5C6B284"/>
<dbReference type="EMBL" id="SJPN01000003">
    <property type="protein sequence ID" value="TWU04504.1"/>
    <property type="molecule type" value="Genomic_DNA"/>
</dbReference>
<sequence precursor="true">MKHLKLARVGPLLAFCLFSAWVSVPAANAQRASGFVDDREQLESQRIKIEGLVTPAGSRPSTDSQPVRRNKSRTKPQSQSPSAVADQMLTFHGFDDEPEQRGQVSQAADTQPISFPGKTIDTVGYFAPIIGHTSCDCDGAHLASCGVESSCDGCPDCYSGSQYLPGQVGRFRDLRNFSIRYEALVWWMNGFDVPPLLTTSSAGTSLNDAGVLGLGTTRVIAGNEQMPDSDRSGGRFTFDYWLDPQQTRGFEVIYTGLETETSVSEFDSQQFPILARPFFNIESGVTAQDSELIAFPGQLVGDATITAKSQLQGVEVLFRRAIRRNCGLEVDLVLGWRHNQLDESLRFADHKRVTGTALGLPIGTTLSEVDQFETENRFDGFQLGFMTKRCHLRWTLESVAKIALGNNHSLSRISGNAKFQELSSPPVTTLSNVGLLAQSTNIGDHTSDDFAVIPELGVTLGYALSDRLQATLGYTFMYWSRVARPGDQVDESLNLTQLDPGGLVGAARPSSPVALTDLWTQGLRFGLDLSF</sequence>
<feature type="signal peptide" evidence="2">
    <location>
        <begin position="1"/>
        <end position="26"/>
    </location>
</feature>
<feature type="region of interest" description="Disordered" evidence="1">
    <location>
        <begin position="50"/>
        <end position="83"/>
    </location>
</feature>
<evidence type="ECO:0000256" key="1">
    <source>
        <dbReference type="SAM" id="MobiDB-lite"/>
    </source>
</evidence>
<dbReference type="Proteomes" id="UP000320176">
    <property type="component" value="Unassembled WGS sequence"/>
</dbReference>
<keyword evidence="4" id="KW-1185">Reference proteome</keyword>
<proteinExistence type="predicted"/>
<keyword evidence="2" id="KW-0732">Signal</keyword>
<organism evidence="3 4">
    <name type="scientific">Stieleria varia</name>
    <dbReference type="NCBI Taxonomy" id="2528005"/>
    <lineage>
        <taxon>Bacteria</taxon>
        <taxon>Pseudomonadati</taxon>
        <taxon>Planctomycetota</taxon>
        <taxon>Planctomycetia</taxon>
        <taxon>Pirellulales</taxon>
        <taxon>Pirellulaceae</taxon>
        <taxon>Stieleria</taxon>
    </lineage>
</organism>
<reference evidence="3 4" key="1">
    <citation type="submission" date="2019-02" db="EMBL/GenBank/DDBJ databases">
        <title>Deep-cultivation of Planctomycetes and their phenomic and genomic characterization uncovers novel biology.</title>
        <authorList>
            <person name="Wiegand S."/>
            <person name="Jogler M."/>
            <person name="Boedeker C."/>
            <person name="Pinto D."/>
            <person name="Vollmers J."/>
            <person name="Rivas-Marin E."/>
            <person name="Kohn T."/>
            <person name="Peeters S.H."/>
            <person name="Heuer A."/>
            <person name="Rast P."/>
            <person name="Oberbeckmann S."/>
            <person name="Bunk B."/>
            <person name="Jeske O."/>
            <person name="Meyerdierks A."/>
            <person name="Storesund J.E."/>
            <person name="Kallscheuer N."/>
            <person name="Luecker S."/>
            <person name="Lage O.M."/>
            <person name="Pohl T."/>
            <person name="Merkel B.J."/>
            <person name="Hornburger P."/>
            <person name="Mueller R.-W."/>
            <person name="Bruemmer F."/>
            <person name="Labrenz M."/>
            <person name="Spormann A.M."/>
            <person name="Op Den Camp H."/>
            <person name="Overmann J."/>
            <person name="Amann R."/>
            <person name="Jetten M.S.M."/>
            <person name="Mascher T."/>
            <person name="Medema M.H."/>
            <person name="Devos D.P."/>
            <person name="Kaster A.-K."/>
            <person name="Ovreas L."/>
            <person name="Rohde M."/>
            <person name="Galperin M.Y."/>
            <person name="Jogler C."/>
        </authorList>
    </citation>
    <scope>NUCLEOTIDE SEQUENCE [LARGE SCALE GENOMIC DNA]</scope>
    <source>
        <strain evidence="3 4">Pla52n</strain>
    </source>
</reference>
<dbReference type="InterPro" id="IPR011446">
    <property type="entry name" value="BBP7"/>
</dbReference>
<dbReference type="Pfam" id="PF07585">
    <property type="entry name" value="BBP7"/>
    <property type="match status" value="1"/>
</dbReference>